<feature type="region of interest" description="Disordered" evidence="1">
    <location>
        <begin position="50"/>
        <end position="81"/>
    </location>
</feature>
<comment type="caution">
    <text evidence="3">The sequence shown here is derived from an EMBL/GenBank/DDBJ whole genome shotgun (WGS) entry which is preliminary data.</text>
</comment>
<evidence type="ECO:0000313" key="3">
    <source>
        <dbReference type="EMBL" id="OWZ12705.1"/>
    </source>
</evidence>
<evidence type="ECO:0000259" key="2">
    <source>
        <dbReference type="Pfam" id="PF21056"/>
    </source>
</evidence>
<feature type="domain" description="ZSWIM1/3 RNaseH-like" evidence="2">
    <location>
        <begin position="169"/>
        <end position="290"/>
    </location>
</feature>
<dbReference type="InterPro" id="IPR048324">
    <property type="entry name" value="ZSWIM1-3_RNaseH-like"/>
</dbReference>
<sequence>MLYGHCRSRRLPLKKSLKKNNYLLFRIRRSETAVMHNRYENYLTSGWDNTNSSQADPQLETPVVHHGSGQALRSEGRRDRGSRYTGCEAGFMVCYESIVEDGQAKWVVRVVPGTEIFKHSHPTNKIIYESYSTPTSQELSLPVRRELDLLQDMKTGSADINRYLSDKLEDVDNDVLIVQDQIDITYIIAIQTAIQKPFFLAWGDDLVMDWAHWTNNLGYHLGKQPSCYICHWKGRSCGRFLALDQKAGTMELILNLFKQKNSSWGFIQTVVIDNDFVDGGYRRKCFPTLRSSFANFMHLPIGGRNTVGV</sequence>
<protein>
    <recommendedName>
        <fullName evidence="2">ZSWIM1/3 RNaseH-like domain-containing protein</fullName>
    </recommendedName>
</protein>
<reference evidence="4" key="1">
    <citation type="submission" date="2017-03" db="EMBL/GenBank/DDBJ databases">
        <title>Phytopthora megakarya and P. palmivora, two closely related causual agents of cacao black pod achieved similar genome size and gene model numbers by different mechanisms.</title>
        <authorList>
            <person name="Ali S."/>
            <person name="Shao J."/>
            <person name="Larry D.J."/>
            <person name="Kronmiller B."/>
            <person name="Shen D."/>
            <person name="Strem M.D."/>
            <person name="Melnick R.L."/>
            <person name="Guiltinan M.J."/>
            <person name="Tyler B.M."/>
            <person name="Meinhardt L.W."/>
            <person name="Bailey B.A."/>
        </authorList>
    </citation>
    <scope>NUCLEOTIDE SEQUENCE [LARGE SCALE GENOMIC DNA]</scope>
    <source>
        <strain evidence="4">zdho120</strain>
    </source>
</reference>
<organism evidence="3 4">
    <name type="scientific">Phytophthora megakarya</name>
    <dbReference type="NCBI Taxonomy" id="4795"/>
    <lineage>
        <taxon>Eukaryota</taxon>
        <taxon>Sar</taxon>
        <taxon>Stramenopiles</taxon>
        <taxon>Oomycota</taxon>
        <taxon>Peronosporomycetes</taxon>
        <taxon>Peronosporales</taxon>
        <taxon>Peronosporaceae</taxon>
        <taxon>Phytophthora</taxon>
    </lineage>
</organism>
<gene>
    <name evidence="3" type="ORF">PHMEG_00014089</name>
</gene>
<dbReference type="AlphaFoldDB" id="A0A225W574"/>
<proteinExistence type="predicted"/>
<name>A0A225W574_9STRA</name>
<dbReference type="OrthoDB" id="129771at2759"/>
<evidence type="ECO:0000256" key="1">
    <source>
        <dbReference type="SAM" id="MobiDB-lite"/>
    </source>
</evidence>
<accession>A0A225W574</accession>
<dbReference type="EMBL" id="NBNE01001773">
    <property type="protein sequence ID" value="OWZ12705.1"/>
    <property type="molecule type" value="Genomic_DNA"/>
</dbReference>
<keyword evidence="4" id="KW-1185">Reference proteome</keyword>
<dbReference type="Pfam" id="PF21056">
    <property type="entry name" value="ZSWIM1-3_RNaseH-like"/>
    <property type="match status" value="1"/>
</dbReference>
<evidence type="ECO:0000313" key="4">
    <source>
        <dbReference type="Proteomes" id="UP000198211"/>
    </source>
</evidence>
<dbReference type="Proteomes" id="UP000198211">
    <property type="component" value="Unassembled WGS sequence"/>
</dbReference>